<gene>
    <name evidence="1" type="ORF">QFC19_005335</name>
</gene>
<reference evidence="1" key="1">
    <citation type="submission" date="2023-04" db="EMBL/GenBank/DDBJ databases">
        <title>Draft Genome sequencing of Naganishia species isolated from polar environments using Oxford Nanopore Technology.</title>
        <authorList>
            <person name="Leo P."/>
            <person name="Venkateswaran K."/>
        </authorList>
    </citation>
    <scope>NUCLEOTIDE SEQUENCE</scope>
    <source>
        <strain evidence="1">MNA-CCFEE 5261</strain>
    </source>
</reference>
<evidence type="ECO:0000313" key="2">
    <source>
        <dbReference type="Proteomes" id="UP001241377"/>
    </source>
</evidence>
<proteinExistence type="predicted"/>
<organism evidence="1 2">
    <name type="scientific">Naganishia cerealis</name>
    <dbReference type="NCBI Taxonomy" id="610337"/>
    <lineage>
        <taxon>Eukaryota</taxon>
        <taxon>Fungi</taxon>
        <taxon>Dikarya</taxon>
        <taxon>Basidiomycota</taxon>
        <taxon>Agaricomycotina</taxon>
        <taxon>Tremellomycetes</taxon>
        <taxon>Filobasidiales</taxon>
        <taxon>Filobasidiaceae</taxon>
        <taxon>Naganishia</taxon>
    </lineage>
</organism>
<keyword evidence="2" id="KW-1185">Reference proteome</keyword>
<dbReference type="EMBL" id="JASBWR010000060">
    <property type="protein sequence ID" value="KAJ9100939.1"/>
    <property type="molecule type" value="Genomic_DNA"/>
</dbReference>
<evidence type="ECO:0000313" key="1">
    <source>
        <dbReference type="EMBL" id="KAJ9100939.1"/>
    </source>
</evidence>
<name>A0ACC2VPA4_9TREE</name>
<dbReference type="Proteomes" id="UP001241377">
    <property type="component" value="Unassembled WGS sequence"/>
</dbReference>
<accession>A0ACC2VPA4</accession>
<sequence length="125" mass="14350">MSHMPSERPFRGSLDVNEWAAMDAYELNELDFDESINGKPEAQTLLGEDVEGKQSMDAAEDGSREDSKTHDLFSMDEMIARVSGRHGRLRYALGLLYCNSQHIPYRLYLLPTTLQCLLSHFEQYF</sequence>
<protein>
    <submittedName>
        <fullName evidence="1">Uncharacterized protein</fullName>
    </submittedName>
</protein>
<comment type="caution">
    <text evidence="1">The sequence shown here is derived from an EMBL/GenBank/DDBJ whole genome shotgun (WGS) entry which is preliminary data.</text>
</comment>